<name>A0A6G8FFY7_9MICO</name>
<dbReference type="InterPro" id="IPR047057">
    <property type="entry name" value="MerR_fam"/>
</dbReference>
<reference evidence="3 4" key="1">
    <citation type="submission" date="2020-03" db="EMBL/GenBank/DDBJ databases">
        <title>Leucobacter sp. nov., isolated from beetles.</title>
        <authorList>
            <person name="Hyun D.-W."/>
            <person name="Bae J.-W."/>
        </authorList>
    </citation>
    <scope>NUCLEOTIDE SEQUENCE [LARGE SCALE GENOMIC DNA]</scope>
    <source>
        <strain evidence="3 4">HDW9B</strain>
    </source>
</reference>
<dbReference type="InterPro" id="IPR000551">
    <property type="entry name" value="MerR-type_HTH_dom"/>
</dbReference>
<dbReference type="Gene3D" id="1.10.1660.10">
    <property type="match status" value="1"/>
</dbReference>
<keyword evidence="1" id="KW-0238">DNA-binding</keyword>
<accession>A0A6G8FFY7</accession>
<dbReference type="Proteomes" id="UP000501387">
    <property type="component" value="Chromosome"/>
</dbReference>
<keyword evidence="4" id="KW-1185">Reference proteome</keyword>
<dbReference type="SMART" id="SM00422">
    <property type="entry name" value="HTH_MERR"/>
    <property type="match status" value="1"/>
</dbReference>
<organism evidence="3 4">
    <name type="scientific">Leucobacter insecticola</name>
    <dbReference type="NCBI Taxonomy" id="2714934"/>
    <lineage>
        <taxon>Bacteria</taxon>
        <taxon>Bacillati</taxon>
        <taxon>Actinomycetota</taxon>
        <taxon>Actinomycetes</taxon>
        <taxon>Micrococcales</taxon>
        <taxon>Microbacteriaceae</taxon>
        <taxon>Leucobacter</taxon>
    </lineage>
</organism>
<dbReference type="InterPro" id="IPR009061">
    <property type="entry name" value="DNA-bd_dom_put_sf"/>
</dbReference>
<evidence type="ECO:0000313" key="3">
    <source>
        <dbReference type="EMBL" id="QIM15360.1"/>
    </source>
</evidence>
<proteinExistence type="predicted"/>
<dbReference type="KEGG" id="lins:G7067_01345"/>
<sequence length="177" mass="19630">MYLLECCEWNSDCRSWSALQRNFAACGNYARADGHETGVGIAELSGLTGLSVDTLRWYEREGVLPRVGRTATGRRLYNSREQGIVMLLTSLRDSGMPTAMMKEFVALLEEGAASHGRRITLMQQTQALLDERRARLDQAALALERKIDHYEQLIDAGLDCDGAPVPDSARGRQLARG</sequence>
<dbReference type="Pfam" id="PF00376">
    <property type="entry name" value="MerR"/>
    <property type="match status" value="1"/>
</dbReference>
<dbReference type="AlphaFoldDB" id="A0A6G8FFY7"/>
<evidence type="ECO:0000313" key="4">
    <source>
        <dbReference type="Proteomes" id="UP000501387"/>
    </source>
</evidence>
<dbReference type="CDD" id="cd01109">
    <property type="entry name" value="HTH_YyaN"/>
    <property type="match status" value="1"/>
</dbReference>
<gene>
    <name evidence="3" type="ORF">G7067_01345</name>
</gene>
<dbReference type="PANTHER" id="PTHR30204">
    <property type="entry name" value="REDOX-CYCLING DRUG-SENSING TRANSCRIPTIONAL ACTIVATOR SOXR"/>
    <property type="match status" value="1"/>
</dbReference>
<dbReference type="GO" id="GO:0003677">
    <property type="term" value="F:DNA binding"/>
    <property type="evidence" value="ECO:0007669"/>
    <property type="project" value="UniProtKB-KW"/>
</dbReference>
<dbReference type="EMBL" id="CP049934">
    <property type="protein sequence ID" value="QIM15360.1"/>
    <property type="molecule type" value="Genomic_DNA"/>
</dbReference>
<dbReference type="PROSITE" id="PS50937">
    <property type="entry name" value="HTH_MERR_2"/>
    <property type="match status" value="1"/>
</dbReference>
<protein>
    <submittedName>
        <fullName evidence="3">MerR family transcriptional regulator</fullName>
    </submittedName>
</protein>
<dbReference type="PROSITE" id="PS00552">
    <property type="entry name" value="HTH_MERR_1"/>
    <property type="match status" value="1"/>
</dbReference>
<dbReference type="GO" id="GO:0003700">
    <property type="term" value="F:DNA-binding transcription factor activity"/>
    <property type="evidence" value="ECO:0007669"/>
    <property type="project" value="InterPro"/>
</dbReference>
<dbReference type="SUPFAM" id="SSF46955">
    <property type="entry name" value="Putative DNA-binding domain"/>
    <property type="match status" value="1"/>
</dbReference>
<evidence type="ECO:0000256" key="1">
    <source>
        <dbReference type="ARBA" id="ARBA00023125"/>
    </source>
</evidence>
<dbReference type="PANTHER" id="PTHR30204:SF98">
    <property type="entry name" value="HTH-TYPE TRANSCRIPTIONAL REGULATOR ADHR"/>
    <property type="match status" value="1"/>
</dbReference>
<feature type="domain" description="HTH merR-type" evidence="2">
    <location>
        <begin position="41"/>
        <end position="107"/>
    </location>
</feature>
<evidence type="ECO:0000259" key="2">
    <source>
        <dbReference type="PROSITE" id="PS50937"/>
    </source>
</evidence>